<proteinExistence type="predicted"/>
<feature type="domain" description="Peptidase S9 prolyl oligopeptidase catalytic" evidence="2">
    <location>
        <begin position="706"/>
        <end position="873"/>
    </location>
</feature>
<dbReference type="AlphaFoldDB" id="A0A6N4XR25"/>
<sequence>MEDIKEQMMKTTIKLPLKTPKNIAGEIMQKLFYIVFLMSIKITSPLFGQHSEKQIKNNSHKTDKDTLEVWMSKFYTITNPKVSPNDRYVLVGKTYKKNNDTVLVFDTGKPDQPIHSFIKKGNTSFLSNDKLLAWGDGKAELRDLKTSQKKTYENVQRAEALENSGQYFILDKDKTLNLYDKSGNVINSASCVMQYTTDKKSKIFIAGKSTKKEEKQNEVLRIVQDKQVVLYSTENEISKLALAPSGKYLIVTEKVQNLDHLQVTFIPANTPTSQSMSTNQRNPDTKRAIKCYSGKADFVTVIEIGNGKSYFIDFDKRIPPAQKEMVEVWYGTDKNLRKKKYGTQEHEYWIWNPENHHSEKLPTNKFSSFASIGNDRYFLAFNTEEEFNYVNTSLVFSIYLYDITDKSYRPLFAASSKITGTKDGRYIVGFEENQRNWALYDLTSFAKNLLIPTIITEKGLKNPVFSSDSRFLFFESDNGLWQFDLKSQKMSPAGIAREKEVKIMDKKIWSAYTQYNARFELSTIDLQKPMLLKVRDKKNNLTSYINWNKGKTKTLIPPTQNKIKDIQYNLDADNIFSIEENYNRPPIVYKYKNNGTAKTQIFKSGKEDKIIVNQKQEILSYTNTAGTKLKGLLYYPSHFNSKKKYPMVVRIYQQQAESSGVYSIPDYDEDGFNVRLLLENGYFVFLPDIIYDARGTGIAALDCVNSGLDQLITHPNIDRSKIGLTGHSMGGYETNFIATKSKQFAAYISGASVNNIVKFYFSYNTHFNLFDFSRFENGQHEMNVPFSEDKEKYFKNNPIDDVEKVSAPMLLWAGLKDENVTPDQTMAFYTGLLRNRKPVIALLYPDKEHDLGRGSKESEDLNLKTLDWWGYFLKDEKNVPWIDKEMRKSH</sequence>
<dbReference type="SUPFAM" id="SSF53474">
    <property type="entry name" value="alpha/beta-Hydrolases"/>
    <property type="match status" value="1"/>
</dbReference>
<dbReference type="InterPro" id="IPR029058">
    <property type="entry name" value="AB_hydrolase_fold"/>
</dbReference>
<dbReference type="Pfam" id="PF00326">
    <property type="entry name" value="Peptidase_S9"/>
    <property type="match status" value="1"/>
</dbReference>
<dbReference type="RefSeq" id="WP_162073626.1">
    <property type="nucleotide sequence ID" value="NZ_CACVBY010000065.1"/>
</dbReference>
<accession>A0A6N4XR25</accession>
<evidence type="ECO:0000256" key="1">
    <source>
        <dbReference type="ARBA" id="ARBA00022801"/>
    </source>
</evidence>
<keyword evidence="4" id="KW-1185">Reference proteome</keyword>
<dbReference type="PANTHER" id="PTHR42776">
    <property type="entry name" value="SERINE PEPTIDASE S9 FAMILY MEMBER"/>
    <property type="match status" value="1"/>
</dbReference>
<organism evidence="3 4">
    <name type="scientific">Chryseobacterium fistulae</name>
    <dbReference type="NCBI Taxonomy" id="2675058"/>
    <lineage>
        <taxon>Bacteria</taxon>
        <taxon>Pseudomonadati</taxon>
        <taxon>Bacteroidota</taxon>
        <taxon>Flavobacteriia</taxon>
        <taxon>Flavobacteriales</taxon>
        <taxon>Weeksellaceae</taxon>
        <taxon>Chryseobacterium group</taxon>
        <taxon>Chryseobacterium</taxon>
    </lineage>
</organism>
<evidence type="ECO:0000313" key="4">
    <source>
        <dbReference type="Proteomes" id="UP000445309"/>
    </source>
</evidence>
<dbReference type="InterPro" id="IPR001375">
    <property type="entry name" value="Peptidase_S9_cat"/>
</dbReference>
<reference evidence="3 4" key="1">
    <citation type="submission" date="2020-01" db="EMBL/GenBank/DDBJ databases">
        <authorList>
            <person name="Rodrigo-Torres L."/>
            <person name="Arahal R. D."/>
            <person name="Lucena T."/>
        </authorList>
    </citation>
    <scope>NUCLEOTIDE SEQUENCE [LARGE SCALE GENOMIC DNA]</scope>
    <source>
        <strain evidence="3 4">CECT 9393</strain>
    </source>
</reference>
<name>A0A6N4XR25_9FLAO</name>
<evidence type="ECO:0000259" key="2">
    <source>
        <dbReference type="Pfam" id="PF00326"/>
    </source>
</evidence>
<keyword evidence="1 3" id="KW-0378">Hydrolase</keyword>
<protein>
    <submittedName>
        <fullName evidence="3">Dipeptidyl-peptidase 5</fullName>
        <ecNumber evidence="3">3.4.14.-</ecNumber>
    </submittedName>
</protein>
<dbReference type="PANTHER" id="PTHR42776:SF27">
    <property type="entry name" value="DIPEPTIDYL PEPTIDASE FAMILY MEMBER 6"/>
    <property type="match status" value="1"/>
</dbReference>
<gene>
    <name evidence="3" type="primary">dpp5_4</name>
    <name evidence="3" type="ORF">CHRY9393_02581</name>
</gene>
<dbReference type="Gene3D" id="3.40.50.1820">
    <property type="entry name" value="alpha/beta hydrolase"/>
    <property type="match status" value="1"/>
</dbReference>
<dbReference type="EC" id="3.4.14.-" evidence="3"/>
<dbReference type="SUPFAM" id="SSF82171">
    <property type="entry name" value="DPP6 N-terminal domain-like"/>
    <property type="match status" value="1"/>
</dbReference>
<dbReference type="Proteomes" id="UP000445309">
    <property type="component" value="Unassembled WGS sequence"/>
</dbReference>
<dbReference type="GO" id="GO:0006508">
    <property type="term" value="P:proteolysis"/>
    <property type="evidence" value="ECO:0007669"/>
    <property type="project" value="InterPro"/>
</dbReference>
<dbReference type="EMBL" id="CACVBY010000065">
    <property type="protein sequence ID" value="CAA7390279.1"/>
    <property type="molecule type" value="Genomic_DNA"/>
</dbReference>
<evidence type="ECO:0000313" key="3">
    <source>
        <dbReference type="EMBL" id="CAA7390279.1"/>
    </source>
</evidence>
<dbReference type="GO" id="GO:0004252">
    <property type="term" value="F:serine-type endopeptidase activity"/>
    <property type="evidence" value="ECO:0007669"/>
    <property type="project" value="TreeGrafter"/>
</dbReference>